<dbReference type="EMBL" id="JBHUPC010000012">
    <property type="protein sequence ID" value="MFD2891314.1"/>
    <property type="molecule type" value="Genomic_DNA"/>
</dbReference>
<gene>
    <name evidence="2" type="ORF">ACFS5J_04725</name>
</gene>
<evidence type="ECO:0000313" key="2">
    <source>
        <dbReference type="EMBL" id="MFD2891314.1"/>
    </source>
</evidence>
<feature type="chain" id="PRO_5046519784" description="Lipocalin-like domain-containing protein" evidence="1">
    <location>
        <begin position="20"/>
        <end position="163"/>
    </location>
</feature>
<sequence>MNKILFLLVVVLFSSCHFFGPIDSSIQTKNVKLKQEDLVGKWKLDKFSYKYLTKKVHLDSIAITFNTDSTFVLNNSKNLFRIRQSSFSHDDVTEIGVLDNLVSKGKWDIYEYGNNTSSSINLNFQNEGTNINLNVFKKDEDYQLWFFQSDPDTGYRLRFLKHN</sequence>
<organism evidence="2 3">
    <name type="scientific">Flavobacterium chuncheonense</name>
    <dbReference type="NCBI Taxonomy" id="2026653"/>
    <lineage>
        <taxon>Bacteria</taxon>
        <taxon>Pseudomonadati</taxon>
        <taxon>Bacteroidota</taxon>
        <taxon>Flavobacteriia</taxon>
        <taxon>Flavobacteriales</taxon>
        <taxon>Flavobacteriaceae</taxon>
        <taxon>Flavobacterium</taxon>
    </lineage>
</organism>
<evidence type="ECO:0008006" key="4">
    <source>
        <dbReference type="Google" id="ProtNLM"/>
    </source>
</evidence>
<reference evidence="3" key="1">
    <citation type="journal article" date="2019" name="Int. J. Syst. Evol. Microbiol.">
        <title>The Global Catalogue of Microorganisms (GCM) 10K type strain sequencing project: providing services to taxonomists for standard genome sequencing and annotation.</title>
        <authorList>
            <consortium name="The Broad Institute Genomics Platform"/>
            <consortium name="The Broad Institute Genome Sequencing Center for Infectious Disease"/>
            <person name="Wu L."/>
            <person name="Ma J."/>
        </authorList>
    </citation>
    <scope>NUCLEOTIDE SEQUENCE [LARGE SCALE GENOMIC DNA]</scope>
    <source>
        <strain evidence="3">KCTC 22671</strain>
    </source>
</reference>
<keyword evidence="3" id="KW-1185">Reference proteome</keyword>
<dbReference type="RefSeq" id="WP_379810884.1">
    <property type="nucleotide sequence ID" value="NZ_JBHUPC010000012.1"/>
</dbReference>
<keyword evidence="1" id="KW-0732">Signal</keyword>
<feature type="signal peptide" evidence="1">
    <location>
        <begin position="1"/>
        <end position="19"/>
    </location>
</feature>
<dbReference type="Proteomes" id="UP001597534">
    <property type="component" value="Unassembled WGS sequence"/>
</dbReference>
<accession>A0ABW5YJR4</accession>
<evidence type="ECO:0000256" key="1">
    <source>
        <dbReference type="SAM" id="SignalP"/>
    </source>
</evidence>
<dbReference type="PROSITE" id="PS51257">
    <property type="entry name" value="PROKAR_LIPOPROTEIN"/>
    <property type="match status" value="1"/>
</dbReference>
<proteinExistence type="predicted"/>
<protein>
    <recommendedName>
        <fullName evidence="4">Lipocalin-like domain-containing protein</fullName>
    </recommendedName>
</protein>
<evidence type="ECO:0000313" key="3">
    <source>
        <dbReference type="Proteomes" id="UP001597534"/>
    </source>
</evidence>
<comment type="caution">
    <text evidence="2">The sequence shown here is derived from an EMBL/GenBank/DDBJ whole genome shotgun (WGS) entry which is preliminary data.</text>
</comment>
<name>A0ABW5YJR4_9FLAO</name>